<protein>
    <recommendedName>
        <fullName evidence="5">Carbohydrate esterase family 16 protein</fullName>
    </recommendedName>
</protein>
<dbReference type="InterPro" id="IPR001087">
    <property type="entry name" value="GDSL"/>
</dbReference>
<gene>
    <name evidence="3" type="ORF">IFR04_010063</name>
</gene>
<feature type="signal peptide" evidence="2">
    <location>
        <begin position="1"/>
        <end position="18"/>
    </location>
</feature>
<dbReference type="GO" id="GO:0016788">
    <property type="term" value="F:hydrolase activity, acting on ester bonds"/>
    <property type="evidence" value="ECO:0007669"/>
    <property type="project" value="InterPro"/>
</dbReference>
<dbReference type="InterPro" id="IPR051058">
    <property type="entry name" value="GDSL_Est/Lipase"/>
</dbReference>
<proteinExistence type="predicted"/>
<dbReference type="SUPFAM" id="SSF52266">
    <property type="entry name" value="SGNH hydrolase"/>
    <property type="match status" value="1"/>
</dbReference>
<evidence type="ECO:0008006" key="5">
    <source>
        <dbReference type="Google" id="ProtNLM"/>
    </source>
</evidence>
<feature type="chain" id="PRO_5034457074" description="Carbohydrate esterase family 16 protein" evidence="2">
    <location>
        <begin position="19"/>
        <end position="306"/>
    </location>
</feature>
<accession>A0A8H7TDG8</accession>
<dbReference type="InterPro" id="IPR036514">
    <property type="entry name" value="SGNH_hydro_sf"/>
</dbReference>
<evidence type="ECO:0000313" key="3">
    <source>
        <dbReference type="EMBL" id="KAG4416808.1"/>
    </source>
</evidence>
<reference evidence="3" key="1">
    <citation type="submission" date="2021-02" db="EMBL/GenBank/DDBJ databases">
        <title>Genome sequence Cadophora malorum strain M34.</title>
        <authorList>
            <person name="Stefanovic E."/>
            <person name="Vu D."/>
            <person name="Scully C."/>
            <person name="Dijksterhuis J."/>
            <person name="Roader J."/>
            <person name="Houbraken J."/>
        </authorList>
    </citation>
    <scope>NUCLEOTIDE SEQUENCE</scope>
    <source>
        <strain evidence="3">M34</strain>
    </source>
</reference>
<dbReference type="Pfam" id="PF00657">
    <property type="entry name" value="Lipase_GDSL"/>
    <property type="match status" value="1"/>
</dbReference>
<dbReference type="Gene3D" id="3.40.50.1110">
    <property type="entry name" value="SGNH hydrolase"/>
    <property type="match status" value="1"/>
</dbReference>
<evidence type="ECO:0000256" key="1">
    <source>
        <dbReference type="ARBA" id="ARBA00022801"/>
    </source>
</evidence>
<comment type="caution">
    <text evidence="3">The sequence shown here is derived from an EMBL/GenBank/DDBJ whole genome shotgun (WGS) entry which is preliminary data.</text>
</comment>
<keyword evidence="1" id="KW-0378">Hydrolase</keyword>
<dbReference type="CDD" id="cd01846">
    <property type="entry name" value="fatty_acyltransferase_like"/>
    <property type="match status" value="1"/>
</dbReference>
<evidence type="ECO:0000313" key="4">
    <source>
        <dbReference type="Proteomes" id="UP000664132"/>
    </source>
</evidence>
<dbReference type="AlphaFoldDB" id="A0A8H7TDG8"/>
<name>A0A8H7TDG8_9HELO</name>
<dbReference type="PANTHER" id="PTHR45648:SF22">
    <property type="entry name" value="GDSL LIPASE_ACYLHYDROLASE FAMILY PROTEIN (AFU_ORTHOLOGUE AFUA_4G14700)"/>
    <property type="match status" value="1"/>
</dbReference>
<dbReference type="PANTHER" id="PTHR45648">
    <property type="entry name" value="GDSL LIPASE/ACYLHYDROLASE FAMILY PROTEIN (AFU_ORTHOLOGUE AFUA_4G14700)"/>
    <property type="match status" value="1"/>
</dbReference>
<organism evidence="3 4">
    <name type="scientific">Cadophora malorum</name>
    <dbReference type="NCBI Taxonomy" id="108018"/>
    <lineage>
        <taxon>Eukaryota</taxon>
        <taxon>Fungi</taxon>
        <taxon>Dikarya</taxon>
        <taxon>Ascomycota</taxon>
        <taxon>Pezizomycotina</taxon>
        <taxon>Leotiomycetes</taxon>
        <taxon>Helotiales</taxon>
        <taxon>Ploettnerulaceae</taxon>
        <taxon>Cadophora</taxon>
    </lineage>
</organism>
<keyword evidence="2" id="KW-0732">Signal</keyword>
<sequence length="306" mass="32726">MISSTLSTFITFASFAYAIPTSSILTERQTNGTTSYKYLFTFGDSYSQTDFDIKGTKPSASNPIGNPTFPGYTTSGGNNWLTYLTKTFTPSLLTYNFASGGATTSASLVKPYTSTVLSLIDQVSLFSTNLATTPHPTYAPWTSADTLFGIWIGVNDVGNAWYSANWTALSENIIQVYMQQVEKLYAGGARNLVLLTVPPIELTPMVAAQGNATQVAEGKAVVGYNELLKGAVEKWKAGKGEGVVRTWVVDTAPAFQAAVKNPKAYGAKDALCYNADGVSCLWFNDYHPGQAIQKMVGAAVQSAVGL</sequence>
<dbReference type="OrthoDB" id="1600564at2759"/>
<keyword evidence="4" id="KW-1185">Reference proteome</keyword>
<evidence type="ECO:0000256" key="2">
    <source>
        <dbReference type="SAM" id="SignalP"/>
    </source>
</evidence>
<dbReference type="Proteomes" id="UP000664132">
    <property type="component" value="Unassembled WGS sequence"/>
</dbReference>
<dbReference type="EMBL" id="JAFJYH010000174">
    <property type="protein sequence ID" value="KAG4416808.1"/>
    <property type="molecule type" value="Genomic_DNA"/>
</dbReference>